<dbReference type="SUPFAM" id="SSF158622">
    <property type="entry name" value="YheA/YmcA-like"/>
    <property type="match status" value="1"/>
</dbReference>
<dbReference type="Pfam" id="PF06133">
    <property type="entry name" value="Com_YlbF"/>
    <property type="match status" value="1"/>
</dbReference>
<evidence type="ECO:0000313" key="2">
    <source>
        <dbReference type="Proteomes" id="UP000467132"/>
    </source>
</evidence>
<sequence length="125" mass="14590">MKLLSNSTLDIARELGKTIQDSEEYIEYIKSQEEYYNDSNTMKLKSKLDEKTKLYNKLLVEGQKTDIKNISLEIKELNKKLLKEKKYTNYIKCKSKVEKTIKNVDNILEYYTGISNSKGCNGCKK</sequence>
<proteinExistence type="predicted"/>
<reference evidence="1 2" key="1">
    <citation type="submission" date="2018-08" db="EMBL/GenBank/DDBJ databases">
        <title>Murine metabolic-syndrome-specific gut microbial biobank.</title>
        <authorList>
            <person name="Liu C."/>
        </authorList>
    </citation>
    <scope>NUCLEOTIDE SEQUENCE [LARGE SCALE GENOMIC DNA]</scope>
    <source>
        <strain evidence="1 2">583</strain>
    </source>
</reference>
<dbReference type="Proteomes" id="UP000467132">
    <property type="component" value="Unassembled WGS sequence"/>
</dbReference>
<comment type="caution">
    <text evidence="1">The sequence shown here is derived from an EMBL/GenBank/DDBJ whole genome shotgun (WGS) entry which is preliminary data.</text>
</comment>
<keyword evidence="2" id="KW-1185">Reference proteome</keyword>
<name>A0A845R2L4_9CLOT</name>
<gene>
    <name evidence="1" type="ORF">D3Z33_13830</name>
</gene>
<dbReference type="Gene3D" id="1.20.1500.10">
    <property type="entry name" value="YheA/YmcA-like"/>
    <property type="match status" value="1"/>
</dbReference>
<organism evidence="1 2">
    <name type="scientific">Senegalia massiliensis</name>
    <dbReference type="NCBI Taxonomy" id="1720316"/>
    <lineage>
        <taxon>Bacteria</taxon>
        <taxon>Bacillati</taxon>
        <taxon>Bacillota</taxon>
        <taxon>Clostridia</taxon>
        <taxon>Eubacteriales</taxon>
        <taxon>Clostridiaceae</taxon>
        <taxon>Senegalia</taxon>
    </lineage>
</organism>
<protein>
    <submittedName>
        <fullName evidence="1">YlbF family regulator</fullName>
    </submittedName>
</protein>
<dbReference type="EMBL" id="QXXA01000016">
    <property type="protein sequence ID" value="NBI07936.1"/>
    <property type="molecule type" value="Genomic_DNA"/>
</dbReference>
<dbReference type="InterPro" id="IPR023378">
    <property type="entry name" value="YheA/YmcA-like_dom_sf"/>
</dbReference>
<dbReference type="InterPro" id="IPR010368">
    <property type="entry name" value="Com_YlbF"/>
</dbReference>
<dbReference type="AlphaFoldDB" id="A0A845R2L4"/>
<evidence type="ECO:0000313" key="1">
    <source>
        <dbReference type="EMBL" id="NBI07936.1"/>
    </source>
</evidence>
<accession>A0A845R2L4</accession>